<protein>
    <submittedName>
        <fullName evidence="1">Uncharacterized protein</fullName>
    </submittedName>
</protein>
<evidence type="ECO:0000313" key="2">
    <source>
        <dbReference type="Proteomes" id="UP000556436"/>
    </source>
</evidence>
<sequence>MLGFCLASTGAAPTVNRFLLACASALSKLGA</sequence>
<keyword evidence="2" id="KW-1185">Reference proteome</keyword>
<gene>
    <name evidence="1" type="ORF">FHS38_001028</name>
</gene>
<evidence type="ECO:0000313" key="1">
    <source>
        <dbReference type="EMBL" id="MBB4885000.1"/>
    </source>
</evidence>
<name>A0A7W7L7F6_STRNE</name>
<dbReference type="Proteomes" id="UP000556436">
    <property type="component" value="Unassembled WGS sequence"/>
</dbReference>
<dbReference type="EMBL" id="JACHJG010000002">
    <property type="protein sequence ID" value="MBB4885000.1"/>
    <property type="molecule type" value="Genomic_DNA"/>
</dbReference>
<reference evidence="1 2" key="1">
    <citation type="submission" date="2020-08" db="EMBL/GenBank/DDBJ databases">
        <title>Genomic Encyclopedia of Type Strains, Phase III (KMG-III): the genomes of soil and plant-associated and newly described type strains.</title>
        <authorList>
            <person name="Whitman W."/>
        </authorList>
    </citation>
    <scope>NUCLEOTIDE SEQUENCE [LARGE SCALE GENOMIC DNA]</scope>
    <source>
        <strain evidence="1 2">CECT 3265</strain>
    </source>
</reference>
<proteinExistence type="predicted"/>
<comment type="caution">
    <text evidence="1">The sequence shown here is derived from an EMBL/GenBank/DDBJ whole genome shotgun (WGS) entry which is preliminary data.</text>
</comment>
<organism evidence="1 2">
    <name type="scientific">Streptomyces netropsis</name>
    <name type="common">Streptoverticillium netropsis</name>
    <dbReference type="NCBI Taxonomy" id="55404"/>
    <lineage>
        <taxon>Bacteria</taxon>
        <taxon>Bacillati</taxon>
        <taxon>Actinomycetota</taxon>
        <taxon>Actinomycetes</taxon>
        <taxon>Kitasatosporales</taxon>
        <taxon>Streptomycetaceae</taxon>
        <taxon>Streptomyces</taxon>
    </lineage>
</organism>
<accession>A0A7W7L7F6</accession>
<dbReference type="AlphaFoldDB" id="A0A7W7L7F6"/>